<evidence type="ECO:0000256" key="4">
    <source>
        <dbReference type="ARBA" id="ARBA00037670"/>
    </source>
</evidence>
<organism evidence="11">
    <name type="scientific">bioreactor metagenome</name>
    <dbReference type="NCBI Taxonomy" id="1076179"/>
    <lineage>
        <taxon>unclassified sequences</taxon>
        <taxon>metagenomes</taxon>
        <taxon>ecological metagenomes</taxon>
    </lineage>
</organism>
<dbReference type="InterPro" id="IPR006145">
    <property type="entry name" value="PsdUridine_synth_RsuA/RluA"/>
</dbReference>
<dbReference type="GO" id="GO:0008033">
    <property type="term" value="P:tRNA processing"/>
    <property type="evidence" value="ECO:0007669"/>
    <property type="project" value="UniProtKB-KW"/>
</dbReference>
<name>A0A644WYD8_9ZZZZ</name>
<evidence type="ECO:0000256" key="1">
    <source>
        <dbReference type="ARBA" id="ARBA00022694"/>
    </source>
</evidence>
<dbReference type="InterPro" id="IPR050188">
    <property type="entry name" value="RluA_PseudoU_synthase"/>
</dbReference>
<dbReference type="PANTHER" id="PTHR21600:SF56">
    <property type="entry name" value="TRNA PSEUDOURIDINE SYNTHASE C"/>
    <property type="match status" value="1"/>
</dbReference>
<keyword evidence="2 11" id="KW-0413">Isomerase</keyword>
<dbReference type="InterPro" id="IPR020103">
    <property type="entry name" value="PsdUridine_synth_cat_dom_sf"/>
</dbReference>
<comment type="function">
    <text evidence="4">Responsible for synthesis of pseudouridine from uracil-65 in transfer RNAs.</text>
</comment>
<comment type="caution">
    <text evidence="11">The sequence shown here is derived from an EMBL/GenBank/DDBJ whole genome shotgun (WGS) entry which is preliminary data.</text>
</comment>
<protein>
    <recommendedName>
        <fullName evidence="6">tRNA pseudouridine synthase C</fullName>
        <ecNumber evidence="5">5.4.99.26</ecNumber>
    </recommendedName>
    <alternativeName>
        <fullName evidence="8">tRNA pseudouridine(65) synthase</fullName>
    </alternativeName>
    <alternativeName>
        <fullName evidence="9">tRNA pseudouridylate synthase C</fullName>
    </alternativeName>
    <alternativeName>
        <fullName evidence="7">tRNA-uridine isomerase C</fullName>
    </alternativeName>
</protein>
<reference evidence="11" key="1">
    <citation type="submission" date="2019-08" db="EMBL/GenBank/DDBJ databases">
        <authorList>
            <person name="Kucharzyk K."/>
            <person name="Murdoch R.W."/>
            <person name="Higgins S."/>
            <person name="Loffler F."/>
        </authorList>
    </citation>
    <scope>NUCLEOTIDE SEQUENCE</scope>
</reference>
<dbReference type="SUPFAM" id="SSF55120">
    <property type="entry name" value="Pseudouridine synthase"/>
    <property type="match status" value="1"/>
</dbReference>
<gene>
    <name evidence="11" type="primary">truC_3</name>
    <name evidence="11" type="ORF">SDC9_55246</name>
</gene>
<dbReference type="GO" id="GO:0160149">
    <property type="term" value="F:tRNA pseudouridine(65) synthase activity"/>
    <property type="evidence" value="ECO:0007669"/>
    <property type="project" value="UniProtKB-EC"/>
</dbReference>
<evidence type="ECO:0000313" key="11">
    <source>
        <dbReference type="EMBL" id="MPM08930.1"/>
    </source>
</evidence>
<dbReference type="AlphaFoldDB" id="A0A644WYD8"/>
<dbReference type="Gene3D" id="3.30.2350.10">
    <property type="entry name" value="Pseudouridine synthase"/>
    <property type="match status" value="1"/>
</dbReference>
<dbReference type="EMBL" id="VSSQ01001509">
    <property type="protein sequence ID" value="MPM08930.1"/>
    <property type="molecule type" value="Genomic_DNA"/>
</dbReference>
<evidence type="ECO:0000256" key="2">
    <source>
        <dbReference type="ARBA" id="ARBA00023235"/>
    </source>
</evidence>
<dbReference type="EC" id="5.4.99.26" evidence="5"/>
<dbReference type="GO" id="GO:0000455">
    <property type="term" value="P:enzyme-directed rRNA pseudouridine synthesis"/>
    <property type="evidence" value="ECO:0007669"/>
    <property type="project" value="TreeGrafter"/>
</dbReference>
<comment type="catalytic activity">
    <reaction evidence="3">
        <text>uridine(65) in tRNA = pseudouridine(65) in tRNA</text>
        <dbReference type="Rhea" id="RHEA:42536"/>
        <dbReference type="Rhea" id="RHEA-COMP:10103"/>
        <dbReference type="Rhea" id="RHEA-COMP:10104"/>
        <dbReference type="ChEBI" id="CHEBI:65314"/>
        <dbReference type="ChEBI" id="CHEBI:65315"/>
        <dbReference type="EC" id="5.4.99.26"/>
    </reaction>
</comment>
<evidence type="ECO:0000256" key="8">
    <source>
        <dbReference type="ARBA" id="ARBA00041975"/>
    </source>
</evidence>
<dbReference type="Pfam" id="PF00849">
    <property type="entry name" value="PseudoU_synth_2"/>
    <property type="match status" value="1"/>
</dbReference>
<dbReference type="PANTHER" id="PTHR21600">
    <property type="entry name" value="MITOCHONDRIAL RNA PSEUDOURIDINE SYNTHASE"/>
    <property type="match status" value="1"/>
</dbReference>
<accession>A0A644WYD8</accession>
<dbReference type="GO" id="GO:0003723">
    <property type="term" value="F:RNA binding"/>
    <property type="evidence" value="ECO:0007669"/>
    <property type="project" value="InterPro"/>
</dbReference>
<evidence type="ECO:0000256" key="3">
    <source>
        <dbReference type="ARBA" id="ARBA00036607"/>
    </source>
</evidence>
<evidence type="ECO:0000256" key="6">
    <source>
        <dbReference type="ARBA" id="ARBA00040675"/>
    </source>
</evidence>
<evidence type="ECO:0000256" key="5">
    <source>
        <dbReference type="ARBA" id="ARBA00038943"/>
    </source>
</evidence>
<feature type="domain" description="Pseudouridine synthase RsuA/RluA-like" evidence="10">
    <location>
        <begin position="13"/>
        <end position="160"/>
    </location>
</feature>
<dbReference type="PROSITE" id="PS01129">
    <property type="entry name" value="PSI_RLU"/>
    <property type="match status" value="1"/>
</dbReference>
<evidence type="ECO:0000256" key="9">
    <source>
        <dbReference type="ARBA" id="ARBA00043049"/>
    </source>
</evidence>
<dbReference type="InterPro" id="IPR006224">
    <property type="entry name" value="PsdUridine_synth_RluA-like_CS"/>
</dbReference>
<proteinExistence type="predicted"/>
<evidence type="ECO:0000256" key="7">
    <source>
        <dbReference type="ARBA" id="ARBA00041803"/>
    </source>
</evidence>
<keyword evidence="1" id="KW-0819">tRNA processing</keyword>
<sequence>MQPLILWQDEYALAVNKPNNVLVHHSDYSGIEGEKSLLELLKEQGIPRVYPLHRLDRKTSGIVLLAKNRSDVAVFQKLFDEQKIRKAYLALLRGHAEAEGIIDTPVRNDRGNYREALTHYRCIDHYELNVAVEPYATSRYSLVEMEPKTGRLHQLRVHANKIAHPIIGDHKHGNRHHNRLFAEQFLLPDLFLHASELHFTHPFTNEEILISAPLPSFWARFEEIRKELSV</sequence>
<evidence type="ECO:0000259" key="10">
    <source>
        <dbReference type="Pfam" id="PF00849"/>
    </source>
</evidence>